<dbReference type="GO" id="GO:0070098">
    <property type="term" value="P:chemokine-mediated signaling pathway"/>
    <property type="evidence" value="ECO:0007669"/>
    <property type="project" value="TreeGrafter"/>
</dbReference>
<evidence type="ECO:0000256" key="2">
    <source>
        <dbReference type="ARBA" id="ARBA00010868"/>
    </source>
</evidence>
<evidence type="ECO:0000256" key="11">
    <source>
        <dbReference type="SAM" id="MobiDB-lite"/>
    </source>
</evidence>
<dbReference type="InterPro" id="IPR039809">
    <property type="entry name" value="Chemokine_b/g/d"/>
</dbReference>
<dbReference type="AlphaFoldDB" id="A0A7J8I5E6"/>
<evidence type="ECO:0000256" key="9">
    <source>
        <dbReference type="ARBA" id="ARBA00070046"/>
    </source>
</evidence>
<dbReference type="PANTHER" id="PTHR12015">
    <property type="entry name" value="SMALL INDUCIBLE CYTOKINE A"/>
    <property type="match status" value="1"/>
</dbReference>
<gene>
    <name evidence="14" type="ORF">HJG59_002346</name>
</gene>
<evidence type="ECO:0000256" key="3">
    <source>
        <dbReference type="ARBA" id="ARBA00022500"/>
    </source>
</evidence>
<protein>
    <recommendedName>
        <fullName evidence="9">C-C motif chemokine 25</fullName>
    </recommendedName>
    <alternativeName>
        <fullName evidence="10">Small-inducible cytokine A25</fullName>
    </alternativeName>
</protein>
<keyword evidence="4" id="KW-0202">Cytokine</keyword>
<evidence type="ECO:0000259" key="13">
    <source>
        <dbReference type="SMART" id="SM00199"/>
    </source>
</evidence>
<organism evidence="14 15">
    <name type="scientific">Molossus molossus</name>
    <name type="common">Pallas' mastiff bat</name>
    <name type="synonym">Vespertilio molossus</name>
    <dbReference type="NCBI Taxonomy" id="27622"/>
    <lineage>
        <taxon>Eukaryota</taxon>
        <taxon>Metazoa</taxon>
        <taxon>Chordata</taxon>
        <taxon>Craniata</taxon>
        <taxon>Vertebrata</taxon>
        <taxon>Euteleostomi</taxon>
        <taxon>Mammalia</taxon>
        <taxon>Eutheria</taxon>
        <taxon>Laurasiatheria</taxon>
        <taxon>Chiroptera</taxon>
        <taxon>Yangochiroptera</taxon>
        <taxon>Molossidae</taxon>
        <taxon>Molossus</taxon>
    </lineage>
</organism>
<evidence type="ECO:0000256" key="12">
    <source>
        <dbReference type="SAM" id="SignalP"/>
    </source>
</evidence>
<accession>A0A7J8I5E6</accession>
<keyword evidence="15" id="KW-1185">Reference proteome</keyword>
<evidence type="ECO:0000256" key="10">
    <source>
        <dbReference type="ARBA" id="ARBA00077260"/>
    </source>
</evidence>
<dbReference type="Pfam" id="PF00048">
    <property type="entry name" value="IL8"/>
    <property type="match status" value="1"/>
</dbReference>
<evidence type="ECO:0000313" key="14">
    <source>
        <dbReference type="EMBL" id="KAF6479375.1"/>
    </source>
</evidence>
<feature type="signal peptide" evidence="12">
    <location>
        <begin position="1"/>
        <end position="23"/>
    </location>
</feature>
<dbReference type="GO" id="GO:0006954">
    <property type="term" value="P:inflammatory response"/>
    <property type="evidence" value="ECO:0007669"/>
    <property type="project" value="UniProtKB-KW"/>
</dbReference>
<evidence type="ECO:0000256" key="8">
    <source>
        <dbReference type="ARBA" id="ARBA00023198"/>
    </source>
</evidence>
<dbReference type="Proteomes" id="UP000550707">
    <property type="component" value="Unassembled WGS sequence"/>
</dbReference>
<keyword evidence="5" id="KW-0964">Secreted</keyword>
<dbReference type="GO" id="GO:0030335">
    <property type="term" value="P:positive regulation of cell migration"/>
    <property type="evidence" value="ECO:0007669"/>
    <property type="project" value="TreeGrafter"/>
</dbReference>
<dbReference type="SMART" id="SM00199">
    <property type="entry name" value="SCY"/>
    <property type="match status" value="1"/>
</dbReference>
<keyword evidence="7" id="KW-1015">Disulfide bond</keyword>
<evidence type="ECO:0000256" key="4">
    <source>
        <dbReference type="ARBA" id="ARBA00022514"/>
    </source>
</evidence>
<dbReference type="PANTHER" id="PTHR12015:SF70">
    <property type="entry name" value="C-C MOTIF CHEMOKINE 25"/>
    <property type="match status" value="1"/>
</dbReference>
<reference evidence="14 15" key="1">
    <citation type="journal article" date="2020" name="Nature">
        <title>Six reference-quality genomes reveal evolution of bat adaptations.</title>
        <authorList>
            <person name="Jebb D."/>
            <person name="Huang Z."/>
            <person name="Pippel M."/>
            <person name="Hughes G.M."/>
            <person name="Lavrichenko K."/>
            <person name="Devanna P."/>
            <person name="Winkler S."/>
            <person name="Jermiin L.S."/>
            <person name="Skirmuntt E.C."/>
            <person name="Katzourakis A."/>
            <person name="Burkitt-Gray L."/>
            <person name="Ray D.A."/>
            <person name="Sullivan K.A.M."/>
            <person name="Roscito J.G."/>
            <person name="Kirilenko B.M."/>
            <person name="Davalos L.M."/>
            <person name="Corthals A.P."/>
            <person name="Power M.L."/>
            <person name="Jones G."/>
            <person name="Ransome R.D."/>
            <person name="Dechmann D.K.N."/>
            <person name="Locatelli A.G."/>
            <person name="Puechmaille S.J."/>
            <person name="Fedrigo O."/>
            <person name="Jarvis E.D."/>
            <person name="Hiller M."/>
            <person name="Vernes S.C."/>
            <person name="Myers E.W."/>
            <person name="Teeling E.C."/>
        </authorList>
    </citation>
    <scope>NUCLEOTIDE SEQUENCE [LARGE SCALE GENOMIC DNA]</scope>
    <source>
        <strain evidence="14">MMolMol1</strain>
        <tissue evidence="14">Muscle</tissue>
    </source>
</reference>
<comment type="caution">
    <text evidence="14">The sequence shown here is derived from an EMBL/GenBank/DDBJ whole genome shotgun (WGS) entry which is preliminary data.</text>
</comment>
<keyword evidence="3" id="KW-0145">Chemotaxis</keyword>
<dbReference type="FunFam" id="2.40.50.40:FF:000026">
    <property type="entry name" value="C-C motif chemokine 25"/>
    <property type="match status" value="1"/>
</dbReference>
<keyword evidence="8" id="KW-0395">Inflammatory response</keyword>
<dbReference type="GO" id="GO:0008009">
    <property type="term" value="F:chemokine activity"/>
    <property type="evidence" value="ECO:0007669"/>
    <property type="project" value="InterPro"/>
</dbReference>
<feature type="region of interest" description="Disordered" evidence="11">
    <location>
        <begin position="117"/>
        <end position="151"/>
    </location>
</feature>
<feature type="domain" description="Chemokine interleukin-8-like" evidence="13">
    <location>
        <begin position="27"/>
        <end position="90"/>
    </location>
</feature>
<dbReference type="GO" id="GO:0048245">
    <property type="term" value="P:eosinophil chemotaxis"/>
    <property type="evidence" value="ECO:0007669"/>
    <property type="project" value="TreeGrafter"/>
</dbReference>
<dbReference type="EMBL" id="JACASF010000004">
    <property type="protein sequence ID" value="KAF6479375.1"/>
    <property type="molecule type" value="Genomic_DNA"/>
</dbReference>
<evidence type="ECO:0000256" key="5">
    <source>
        <dbReference type="ARBA" id="ARBA00022525"/>
    </source>
</evidence>
<dbReference type="InterPro" id="IPR001811">
    <property type="entry name" value="Chemokine_IL8-like_dom"/>
</dbReference>
<comment type="subcellular location">
    <subcellularLocation>
        <location evidence="1">Secreted</location>
    </subcellularLocation>
</comment>
<feature type="chain" id="PRO_5029851331" description="C-C motif chemokine 25" evidence="12">
    <location>
        <begin position="24"/>
        <end position="175"/>
    </location>
</feature>
<keyword evidence="6 12" id="KW-0732">Signal</keyword>
<name>A0A7J8I5E6_MOLMO</name>
<dbReference type="GO" id="GO:0048020">
    <property type="term" value="F:CCR chemokine receptor binding"/>
    <property type="evidence" value="ECO:0007669"/>
    <property type="project" value="TreeGrafter"/>
</dbReference>
<feature type="compositionally biased region" description="Polar residues" evidence="11">
    <location>
        <begin position="139"/>
        <end position="148"/>
    </location>
</feature>
<evidence type="ECO:0000313" key="15">
    <source>
        <dbReference type="Proteomes" id="UP000550707"/>
    </source>
</evidence>
<comment type="similarity">
    <text evidence="2">Belongs to the intercrine beta (chemokine CC) family.</text>
</comment>
<dbReference type="GO" id="GO:0005615">
    <property type="term" value="C:extracellular space"/>
    <property type="evidence" value="ECO:0007669"/>
    <property type="project" value="UniProtKB-KW"/>
</dbReference>
<dbReference type="InterPro" id="IPR036048">
    <property type="entry name" value="Interleukin_8-like_sf"/>
</dbReference>
<dbReference type="SUPFAM" id="SSF54117">
    <property type="entry name" value="Interleukin 8-like chemokines"/>
    <property type="match status" value="1"/>
</dbReference>
<proteinExistence type="inferred from homology"/>
<dbReference type="Gene3D" id="2.40.50.40">
    <property type="match status" value="1"/>
</dbReference>
<evidence type="ECO:0000256" key="7">
    <source>
        <dbReference type="ARBA" id="ARBA00023157"/>
    </source>
</evidence>
<dbReference type="GO" id="GO:0061844">
    <property type="term" value="P:antimicrobial humoral immune response mediated by antimicrobial peptide"/>
    <property type="evidence" value="ECO:0007669"/>
    <property type="project" value="TreeGrafter"/>
</dbReference>
<sequence length="175" mass="19611">MNLWLLACLVTCFVGTWPPTVQAQGIFEDCCLAYHPRIRLTVLRHALSYMYQDVSGSCNLPAVIFYFRHRQTMVCGNPQAKWVQNGMKLLDTLTKALPKRGRGTRRTFQGSHILGEELSSGTSSLPRSTFRGHPRSSEKNASLPTTATPGKDLDHVTVSRLIMMKALWTIPQAHI</sequence>
<evidence type="ECO:0000256" key="1">
    <source>
        <dbReference type="ARBA" id="ARBA00004613"/>
    </source>
</evidence>
<evidence type="ECO:0000256" key="6">
    <source>
        <dbReference type="ARBA" id="ARBA00022729"/>
    </source>
</evidence>